<protein>
    <submittedName>
        <fullName evidence="1">Uncharacterized protein</fullName>
    </submittedName>
</protein>
<dbReference type="Proteomes" id="UP001239111">
    <property type="component" value="Chromosome 3"/>
</dbReference>
<evidence type="ECO:0000313" key="1">
    <source>
        <dbReference type="EMBL" id="KAJ8671907.1"/>
    </source>
</evidence>
<keyword evidence="2" id="KW-1185">Reference proteome</keyword>
<gene>
    <name evidence="1" type="ORF">QAD02_003166</name>
</gene>
<organism evidence="1 2">
    <name type="scientific">Eretmocerus hayati</name>
    <dbReference type="NCBI Taxonomy" id="131215"/>
    <lineage>
        <taxon>Eukaryota</taxon>
        <taxon>Metazoa</taxon>
        <taxon>Ecdysozoa</taxon>
        <taxon>Arthropoda</taxon>
        <taxon>Hexapoda</taxon>
        <taxon>Insecta</taxon>
        <taxon>Pterygota</taxon>
        <taxon>Neoptera</taxon>
        <taxon>Endopterygota</taxon>
        <taxon>Hymenoptera</taxon>
        <taxon>Apocrita</taxon>
        <taxon>Proctotrupomorpha</taxon>
        <taxon>Chalcidoidea</taxon>
        <taxon>Aphelinidae</taxon>
        <taxon>Aphelininae</taxon>
        <taxon>Eretmocerus</taxon>
    </lineage>
</organism>
<accession>A0ACC2NNU8</accession>
<evidence type="ECO:0000313" key="2">
    <source>
        <dbReference type="Proteomes" id="UP001239111"/>
    </source>
</evidence>
<proteinExistence type="predicted"/>
<reference evidence="1" key="1">
    <citation type="submission" date="2023-04" db="EMBL/GenBank/DDBJ databases">
        <title>A chromosome-level genome assembly of the parasitoid wasp Eretmocerus hayati.</title>
        <authorList>
            <person name="Zhong Y."/>
            <person name="Liu S."/>
            <person name="Liu Y."/>
        </authorList>
    </citation>
    <scope>NUCLEOTIDE SEQUENCE</scope>
    <source>
        <strain evidence="1">ZJU_SS_LIU_2023</strain>
    </source>
</reference>
<name>A0ACC2NNU8_9HYME</name>
<sequence>MGNDSDATDCDLADAISLLCTPESSDREDLRPLNFTIDISEGGPIQLDHDVHDVYLLSSPISALDPDGNDVGILRLRPCGRLATVLIRDFCEPVAAAWNAIRQREASWPEPLSDQNEVQPRSPGERNPITTESSGFEIHELQNSLPAETSSIPCTQPRESSHTENQRQPQESQPFDIAPNDSSPGALPSTQSGGSLGASASANDAASEDIDLQVRRAGVRFTVVDAGPRYVRRFRINRRLLALRILPSPQGTLNPISWLKNEILRRYSFFKGNERDVEQSGNVDPTVLENTGVRPITEESIVEDLPLAHANSARNLLMYWQNFEPDRFKWNAKGDVIIDGRLIPQSDISELLANVVSKGNKRGEIPTGQLEMTKFIGSSATPVNLVGNLGILENAKRLTDPLRKAPKRAPPSKEPMTPLNPKLRVFEPTVPSPPMT</sequence>
<comment type="caution">
    <text evidence="1">The sequence shown here is derived from an EMBL/GenBank/DDBJ whole genome shotgun (WGS) entry which is preliminary data.</text>
</comment>
<dbReference type="EMBL" id="CM056743">
    <property type="protein sequence ID" value="KAJ8671907.1"/>
    <property type="molecule type" value="Genomic_DNA"/>
</dbReference>